<name>A0AAF0WE68_DAUCS</name>
<dbReference type="Proteomes" id="UP000077755">
    <property type="component" value="Chromosome 2"/>
</dbReference>
<evidence type="ECO:0000256" key="1">
    <source>
        <dbReference type="PROSITE-ProRule" id="PRU00169"/>
    </source>
</evidence>
<evidence type="ECO:0000259" key="2">
    <source>
        <dbReference type="PROSITE" id="PS50110"/>
    </source>
</evidence>
<dbReference type="GO" id="GO:0000160">
    <property type="term" value="P:phosphorelay signal transduction system"/>
    <property type="evidence" value="ECO:0007669"/>
    <property type="project" value="InterPro"/>
</dbReference>
<dbReference type="AlphaFoldDB" id="A0AAF0WE68"/>
<evidence type="ECO:0000313" key="3">
    <source>
        <dbReference type="EMBL" id="WOG87519.1"/>
    </source>
</evidence>
<dbReference type="SUPFAM" id="SSF52172">
    <property type="entry name" value="CheY-like"/>
    <property type="match status" value="1"/>
</dbReference>
<accession>A0AAF0WE68</accession>
<reference evidence="3" key="2">
    <citation type="submission" date="2022-03" db="EMBL/GenBank/DDBJ databases">
        <title>Draft title - Genomic analysis of global carrot germplasm unveils the trajectory of domestication and the origin of high carotenoid orange carrot.</title>
        <authorList>
            <person name="Iorizzo M."/>
            <person name="Ellison S."/>
            <person name="Senalik D."/>
            <person name="Macko-Podgorni A."/>
            <person name="Grzebelus D."/>
            <person name="Bostan H."/>
            <person name="Rolling W."/>
            <person name="Curaba J."/>
            <person name="Simon P."/>
        </authorList>
    </citation>
    <scope>NUCLEOTIDE SEQUENCE</scope>
    <source>
        <tissue evidence="3">Leaf</tissue>
    </source>
</reference>
<gene>
    <name evidence="3" type="ORF">DCAR_0206747</name>
</gene>
<protein>
    <recommendedName>
        <fullName evidence="2">Response regulatory domain-containing protein</fullName>
    </recommendedName>
</protein>
<feature type="domain" description="Response regulatory" evidence="2">
    <location>
        <begin position="1"/>
        <end position="67"/>
    </location>
</feature>
<dbReference type="PROSITE" id="PS50110">
    <property type="entry name" value="RESPONSE_REGULATORY"/>
    <property type="match status" value="1"/>
</dbReference>
<dbReference type="Pfam" id="PF00072">
    <property type="entry name" value="Response_reg"/>
    <property type="match status" value="1"/>
</dbReference>
<evidence type="ECO:0000313" key="4">
    <source>
        <dbReference type="Proteomes" id="UP000077755"/>
    </source>
</evidence>
<sequence>MISILCISVKAAKDANEALSMLRAEFFHLVIAEIDLPDMDGFQLMWQIHSRFKLPVVCEFVYILYMA</sequence>
<dbReference type="InterPro" id="IPR001789">
    <property type="entry name" value="Sig_transdc_resp-reg_receiver"/>
</dbReference>
<dbReference type="InterPro" id="IPR011006">
    <property type="entry name" value="CheY-like_superfamily"/>
</dbReference>
<organism evidence="3 4">
    <name type="scientific">Daucus carota subsp. sativus</name>
    <name type="common">Carrot</name>
    <dbReference type="NCBI Taxonomy" id="79200"/>
    <lineage>
        <taxon>Eukaryota</taxon>
        <taxon>Viridiplantae</taxon>
        <taxon>Streptophyta</taxon>
        <taxon>Embryophyta</taxon>
        <taxon>Tracheophyta</taxon>
        <taxon>Spermatophyta</taxon>
        <taxon>Magnoliopsida</taxon>
        <taxon>eudicotyledons</taxon>
        <taxon>Gunneridae</taxon>
        <taxon>Pentapetalae</taxon>
        <taxon>asterids</taxon>
        <taxon>campanulids</taxon>
        <taxon>Apiales</taxon>
        <taxon>Apiaceae</taxon>
        <taxon>Apioideae</taxon>
        <taxon>Scandiceae</taxon>
        <taxon>Daucinae</taxon>
        <taxon>Daucus</taxon>
        <taxon>Daucus sect. Daucus</taxon>
    </lineage>
</organism>
<dbReference type="Gene3D" id="3.40.50.2300">
    <property type="match status" value="1"/>
</dbReference>
<reference evidence="3" key="1">
    <citation type="journal article" date="2016" name="Nat. Genet.">
        <title>A high-quality carrot genome assembly provides new insights into carotenoid accumulation and asterid genome evolution.</title>
        <authorList>
            <person name="Iorizzo M."/>
            <person name="Ellison S."/>
            <person name="Senalik D."/>
            <person name="Zeng P."/>
            <person name="Satapoomin P."/>
            <person name="Huang J."/>
            <person name="Bowman M."/>
            <person name="Iovene M."/>
            <person name="Sanseverino W."/>
            <person name="Cavagnaro P."/>
            <person name="Yildiz M."/>
            <person name="Macko-Podgorni A."/>
            <person name="Moranska E."/>
            <person name="Grzebelus E."/>
            <person name="Grzebelus D."/>
            <person name="Ashrafi H."/>
            <person name="Zheng Z."/>
            <person name="Cheng S."/>
            <person name="Spooner D."/>
            <person name="Van Deynze A."/>
            <person name="Simon P."/>
        </authorList>
    </citation>
    <scope>NUCLEOTIDE SEQUENCE</scope>
    <source>
        <tissue evidence="3">Leaf</tissue>
    </source>
</reference>
<keyword evidence="4" id="KW-1185">Reference proteome</keyword>
<proteinExistence type="predicted"/>
<dbReference type="EMBL" id="CP093344">
    <property type="protein sequence ID" value="WOG87519.1"/>
    <property type="molecule type" value="Genomic_DNA"/>
</dbReference>
<comment type="caution">
    <text evidence="1">Lacks conserved residue(s) required for the propagation of feature annotation.</text>
</comment>